<evidence type="ECO:0000313" key="7">
    <source>
        <dbReference type="EMBL" id="KAG6940355.1"/>
    </source>
</evidence>
<evidence type="ECO:0000313" key="8">
    <source>
        <dbReference type="Proteomes" id="UP000765507"/>
    </source>
</evidence>
<dbReference type="InterPro" id="IPR002156">
    <property type="entry name" value="RNaseH_domain"/>
</dbReference>
<keyword evidence="1" id="KW-0808">Transferase</keyword>
<accession>A0A8T1THR2</accession>
<evidence type="ECO:0000256" key="2">
    <source>
        <dbReference type="ARBA" id="ARBA00022695"/>
    </source>
</evidence>
<gene>
    <name evidence="7" type="ORF">G0U57_017494</name>
</gene>
<evidence type="ECO:0000256" key="3">
    <source>
        <dbReference type="ARBA" id="ARBA00022722"/>
    </source>
</evidence>
<sequence length="187" mass="20726">MLTAQGSPGKHGLQILRLLEAVQLPSAVVVVHCKAHQREDRDVARGNARADREAKQAATLEPLEAENAHMHALIPSVGELPAPQYSHEERHLADSLRLREKERWLCSTEGKILLPKYTKELQPLPLDAPVHSLQPGDSILIRTWKDEPLQETWKGPHTVLLVSHTAAKVEGHKKLDPSLSSKSSARS</sequence>
<organism evidence="7 8">
    <name type="scientific">Chelydra serpentina</name>
    <name type="common">Snapping turtle</name>
    <name type="synonym">Testudo serpentina</name>
    <dbReference type="NCBI Taxonomy" id="8475"/>
    <lineage>
        <taxon>Eukaryota</taxon>
        <taxon>Metazoa</taxon>
        <taxon>Chordata</taxon>
        <taxon>Craniata</taxon>
        <taxon>Vertebrata</taxon>
        <taxon>Euteleostomi</taxon>
        <taxon>Archelosauria</taxon>
        <taxon>Testudinata</taxon>
        <taxon>Testudines</taxon>
        <taxon>Cryptodira</taxon>
        <taxon>Durocryptodira</taxon>
        <taxon>Americhelydia</taxon>
        <taxon>Chelydroidea</taxon>
        <taxon>Chelydridae</taxon>
        <taxon>Chelydra</taxon>
    </lineage>
</organism>
<keyword evidence="3" id="KW-0540">Nuclease</keyword>
<dbReference type="PROSITE" id="PS50879">
    <property type="entry name" value="RNASE_H_1"/>
    <property type="match status" value="1"/>
</dbReference>
<feature type="domain" description="RNase H type-1" evidence="6">
    <location>
        <begin position="1"/>
        <end position="59"/>
    </location>
</feature>
<name>A0A8T1THR2_CHESE</name>
<evidence type="ECO:0000259" key="6">
    <source>
        <dbReference type="PROSITE" id="PS50879"/>
    </source>
</evidence>
<keyword evidence="5" id="KW-0378">Hydrolase</keyword>
<dbReference type="SUPFAM" id="SSF53098">
    <property type="entry name" value="Ribonuclease H-like"/>
    <property type="match status" value="1"/>
</dbReference>
<dbReference type="GO" id="GO:0003676">
    <property type="term" value="F:nucleic acid binding"/>
    <property type="evidence" value="ECO:0007669"/>
    <property type="project" value="InterPro"/>
</dbReference>
<dbReference type="AlphaFoldDB" id="A0A8T1THR2"/>
<dbReference type="InterPro" id="IPR036397">
    <property type="entry name" value="RNaseH_sf"/>
</dbReference>
<dbReference type="Gene3D" id="3.30.420.10">
    <property type="entry name" value="Ribonuclease H-like superfamily/Ribonuclease H"/>
    <property type="match status" value="1"/>
</dbReference>
<evidence type="ECO:0000256" key="4">
    <source>
        <dbReference type="ARBA" id="ARBA00022759"/>
    </source>
</evidence>
<dbReference type="OrthoDB" id="8947436at2759"/>
<keyword evidence="2" id="KW-0548">Nucleotidyltransferase</keyword>
<dbReference type="InterPro" id="IPR040643">
    <property type="entry name" value="MLVIN_C"/>
</dbReference>
<evidence type="ECO:0000256" key="1">
    <source>
        <dbReference type="ARBA" id="ARBA00022679"/>
    </source>
</evidence>
<dbReference type="Proteomes" id="UP000765507">
    <property type="component" value="Unassembled WGS sequence"/>
</dbReference>
<dbReference type="Gene3D" id="2.30.30.850">
    <property type="match status" value="1"/>
</dbReference>
<keyword evidence="8" id="KW-1185">Reference proteome</keyword>
<reference evidence="7 8" key="1">
    <citation type="journal article" date="2020" name="G3 (Bethesda)">
        <title>Draft Genome of the Common Snapping Turtle, Chelydra serpentina, a Model for Phenotypic Plasticity in Reptiles.</title>
        <authorList>
            <person name="Das D."/>
            <person name="Singh S.K."/>
            <person name="Bierstedt J."/>
            <person name="Erickson A."/>
            <person name="Galli G.L.J."/>
            <person name="Crossley D.A. 2nd"/>
            <person name="Rhen T."/>
        </authorList>
    </citation>
    <scope>NUCLEOTIDE SEQUENCE [LARGE SCALE GENOMIC DNA]</scope>
    <source>
        <strain evidence="7">KW</strain>
    </source>
</reference>
<dbReference type="InterPro" id="IPR012337">
    <property type="entry name" value="RNaseH-like_sf"/>
</dbReference>
<dbReference type="Pfam" id="PF18697">
    <property type="entry name" value="MLVIN_C"/>
    <property type="match status" value="1"/>
</dbReference>
<dbReference type="EMBL" id="JAHGAV010000005">
    <property type="protein sequence ID" value="KAG6940355.1"/>
    <property type="molecule type" value="Genomic_DNA"/>
</dbReference>
<proteinExistence type="predicted"/>
<comment type="caution">
    <text evidence="7">The sequence shown here is derived from an EMBL/GenBank/DDBJ whole genome shotgun (WGS) entry which is preliminary data.</text>
</comment>
<protein>
    <recommendedName>
        <fullName evidence="6">RNase H type-1 domain-containing protein</fullName>
    </recommendedName>
</protein>
<dbReference type="GO" id="GO:0016779">
    <property type="term" value="F:nucleotidyltransferase activity"/>
    <property type="evidence" value="ECO:0007669"/>
    <property type="project" value="UniProtKB-KW"/>
</dbReference>
<keyword evidence="4" id="KW-0255">Endonuclease</keyword>
<evidence type="ECO:0000256" key="5">
    <source>
        <dbReference type="ARBA" id="ARBA00022801"/>
    </source>
</evidence>
<dbReference type="GO" id="GO:0004523">
    <property type="term" value="F:RNA-DNA hybrid ribonuclease activity"/>
    <property type="evidence" value="ECO:0007669"/>
    <property type="project" value="InterPro"/>
</dbReference>